<feature type="compositionally biased region" description="Pro residues" evidence="1">
    <location>
        <begin position="157"/>
        <end position="168"/>
    </location>
</feature>
<protein>
    <submittedName>
        <fullName evidence="2">Uncharacterized protein</fullName>
    </submittedName>
</protein>
<dbReference type="Proteomes" id="UP001558652">
    <property type="component" value="Unassembled WGS sequence"/>
</dbReference>
<reference evidence="2 3" key="1">
    <citation type="submission" date="2024-07" db="EMBL/GenBank/DDBJ databases">
        <title>Chromosome-level genome assembly of the water stick insect Ranatra chinensis (Heteroptera: Nepidae).</title>
        <authorList>
            <person name="Liu X."/>
        </authorList>
    </citation>
    <scope>NUCLEOTIDE SEQUENCE [LARGE SCALE GENOMIC DNA]</scope>
    <source>
        <strain evidence="2">Cailab_2021Rc</strain>
        <tissue evidence="2">Muscle</tissue>
    </source>
</reference>
<keyword evidence="3" id="KW-1185">Reference proteome</keyword>
<gene>
    <name evidence="2" type="ORF">AAG570_008207</name>
</gene>
<feature type="compositionally biased region" description="Low complexity" evidence="1">
    <location>
        <begin position="134"/>
        <end position="156"/>
    </location>
</feature>
<dbReference type="AlphaFoldDB" id="A0ABD0XUH6"/>
<dbReference type="EMBL" id="JBFDAA010000023">
    <property type="protein sequence ID" value="KAL1110130.1"/>
    <property type="molecule type" value="Genomic_DNA"/>
</dbReference>
<proteinExistence type="predicted"/>
<sequence>MVAILRNRYPPKEPRARDDRPRVPTIRNNDVRALFKSFVSRFPADNVHANAGCRYSLKMLPAWEAKRWNPHSTQRGLLRKTQDFSMTLAAEAYGWLGDRWCLAEVGGAVGVGGGRVQEGRRPQGAVGGGHRLPSSSGATSVSSTNRTATSPSSATPGPSPPPQSPPECRPNVPLMHHRVVPSLVANHRAINISPVKPELHDMGDQPHNLTPWRVVLEATVYSASSWVDKVLISGFKWD</sequence>
<evidence type="ECO:0000313" key="3">
    <source>
        <dbReference type="Proteomes" id="UP001558652"/>
    </source>
</evidence>
<feature type="region of interest" description="Disordered" evidence="1">
    <location>
        <begin position="111"/>
        <end position="173"/>
    </location>
</feature>
<evidence type="ECO:0000256" key="1">
    <source>
        <dbReference type="SAM" id="MobiDB-lite"/>
    </source>
</evidence>
<comment type="caution">
    <text evidence="2">The sequence shown here is derived from an EMBL/GenBank/DDBJ whole genome shotgun (WGS) entry which is preliminary data.</text>
</comment>
<name>A0ABD0XUH6_9HEMI</name>
<organism evidence="2 3">
    <name type="scientific">Ranatra chinensis</name>
    <dbReference type="NCBI Taxonomy" id="642074"/>
    <lineage>
        <taxon>Eukaryota</taxon>
        <taxon>Metazoa</taxon>
        <taxon>Ecdysozoa</taxon>
        <taxon>Arthropoda</taxon>
        <taxon>Hexapoda</taxon>
        <taxon>Insecta</taxon>
        <taxon>Pterygota</taxon>
        <taxon>Neoptera</taxon>
        <taxon>Paraneoptera</taxon>
        <taxon>Hemiptera</taxon>
        <taxon>Heteroptera</taxon>
        <taxon>Panheteroptera</taxon>
        <taxon>Nepomorpha</taxon>
        <taxon>Nepidae</taxon>
        <taxon>Ranatrinae</taxon>
        <taxon>Ranatra</taxon>
    </lineage>
</organism>
<accession>A0ABD0XUH6</accession>
<evidence type="ECO:0000313" key="2">
    <source>
        <dbReference type="EMBL" id="KAL1110130.1"/>
    </source>
</evidence>